<organism evidence="1 2">
    <name type="scientific">Candidatus Uhrbacteria bacterium GW2011_GWA2_52_8d</name>
    <dbReference type="NCBI Taxonomy" id="1618979"/>
    <lineage>
        <taxon>Bacteria</taxon>
        <taxon>Candidatus Uhriibacteriota</taxon>
    </lineage>
</organism>
<gene>
    <name evidence="1" type="ORF">UY76_C0058G0002</name>
</gene>
<dbReference type="EMBL" id="LCRH01000058">
    <property type="protein sequence ID" value="KKW31409.1"/>
    <property type="molecule type" value="Genomic_DNA"/>
</dbReference>
<name>A0A0G2AFV6_9BACT</name>
<dbReference type="Proteomes" id="UP000034054">
    <property type="component" value="Unassembled WGS sequence"/>
</dbReference>
<proteinExistence type="predicted"/>
<dbReference type="InterPro" id="IPR036412">
    <property type="entry name" value="HAD-like_sf"/>
</dbReference>
<comment type="caution">
    <text evidence="1">The sequence shown here is derived from an EMBL/GenBank/DDBJ whole genome shotgun (WGS) entry which is preliminary data.</text>
</comment>
<dbReference type="SUPFAM" id="SSF56784">
    <property type="entry name" value="HAD-like"/>
    <property type="match status" value="1"/>
</dbReference>
<dbReference type="Pfam" id="PF00702">
    <property type="entry name" value="Hydrolase"/>
    <property type="match status" value="1"/>
</dbReference>
<dbReference type="Gene3D" id="3.40.50.1000">
    <property type="entry name" value="HAD superfamily/HAD-like"/>
    <property type="match status" value="1"/>
</dbReference>
<dbReference type="InterPro" id="IPR023214">
    <property type="entry name" value="HAD_sf"/>
</dbReference>
<sequence>MEYVTTHARSLAQAVELIASGIPNVVSRIPLWDLMSRASLVRDGLFDFDGTLHTGNTWAVVGRRLPEILREKDAAIRTWYWSQLHTEAPRRSLDDPDWFHGHMPPQNQGVVDGAWVANDVHWYMEAGLTRDDFEAVAEELGARSGAEELLQLMRYRAVVTFGIEQVAKRWLKNRDISAAVAGTRLMFDEDGRLTGHHPNIVASPTKEYAARRFREISESTEQETLVVGDSVVDVHMMGGDSFNVLVIPPSELGKKLRDFRENNLATMWDRITMILADDSLEPLVTLLREARQTT</sequence>
<accession>A0A0G2AFV6</accession>
<evidence type="ECO:0000313" key="2">
    <source>
        <dbReference type="Proteomes" id="UP000034054"/>
    </source>
</evidence>
<evidence type="ECO:0000313" key="1">
    <source>
        <dbReference type="EMBL" id="KKW31409.1"/>
    </source>
</evidence>
<protein>
    <recommendedName>
        <fullName evidence="3">Haloacid dehalogenase</fullName>
    </recommendedName>
</protein>
<reference evidence="1 2" key="1">
    <citation type="journal article" date="2015" name="Nature">
        <title>rRNA introns, odd ribosomes, and small enigmatic genomes across a large radiation of phyla.</title>
        <authorList>
            <person name="Brown C.T."/>
            <person name="Hug L.A."/>
            <person name="Thomas B.C."/>
            <person name="Sharon I."/>
            <person name="Castelle C.J."/>
            <person name="Singh A."/>
            <person name="Wilkins M.J."/>
            <person name="Williams K.H."/>
            <person name="Banfield J.F."/>
        </authorList>
    </citation>
    <scope>NUCLEOTIDE SEQUENCE [LARGE SCALE GENOMIC DNA]</scope>
</reference>
<evidence type="ECO:0008006" key="3">
    <source>
        <dbReference type="Google" id="ProtNLM"/>
    </source>
</evidence>
<dbReference type="AlphaFoldDB" id="A0A0G2AFV6"/>